<evidence type="ECO:0000313" key="15">
    <source>
        <dbReference type="Proteomes" id="UP001168972"/>
    </source>
</evidence>
<evidence type="ECO:0000256" key="12">
    <source>
        <dbReference type="ARBA" id="ARBA00029903"/>
    </source>
</evidence>
<dbReference type="Gene3D" id="1.20.90.10">
    <property type="entry name" value="Phospholipase A2 domain"/>
    <property type="match status" value="1"/>
</dbReference>
<keyword evidence="5" id="KW-0964">Secreted</keyword>
<evidence type="ECO:0000256" key="7">
    <source>
        <dbReference type="ARBA" id="ARBA00022801"/>
    </source>
</evidence>
<gene>
    <name evidence="14" type="ORF">PV327_010394</name>
</gene>
<dbReference type="GO" id="GO:0050482">
    <property type="term" value="P:arachidonate secretion"/>
    <property type="evidence" value="ECO:0007669"/>
    <property type="project" value="InterPro"/>
</dbReference>
<dbReference type="GO" id="GO:0016042">
    <property type="term" value="P:lipid catabolic process"/>
    <property type="evidence" value="ECO:0007669"/>
    <property type="project" value="UniProtKB-KW"/>
</dbReference>
<dbReference type="GO" id="GO:0046872">
    <property type="term" value="F:metal ion binding"/>
    <property type="evidence" value="ECO:0007669"/>
    <property type="project" value="UniProtKB-KW"/>
</dbReference>
<feature type="domain" description="Phospholipase A2-like central" evidence="13">
    <location>
        <begin position="233"/>
        <end position="327"/>
    </location>
</feature>
<evidence type="ECO:0000256" key="2">
    <source>
        <dbReference type="ARBA" id="ARBA00004613"/>
    </source>
</evidence>
<dbReference type="Pfam" id="PF05826">
    <property type="entry name" value="Phospholip_A2_2"/>
    <property type="match status" value="1"/>
</dbReference>
<proteinExistence type="predicted"/>
<comment type="caution">
    <text evidence="14">The sequence shown here is derived from an EMBL/GenBank/DDBJ whole genome shotgun (WGS) entry which is preliminary data.</text>
</comment>
<comment type="cofactor">
    <cofactor evidence="1">
        <name>Ca(2+)</name>
        <dbReference type="ChEBI" id="CHEBI:29108"/>
    </cofactor>
</comment>
<evidence type="ECO:0000256" key="9">
    <source>
        <dbReference type="ARBA" id="ARBA00022963"/>
    </source>
</evidence>
<keyword evidence="15" id="KW-1185">Reference proteome</keyword>
<sequence length="363" mass="42498">MYQEMFDLTFKHLNFVGLILKIFLFLNIAEAYPQYNNDLIGNATVTIGDFAITRITPDGAIQRRINYQGICAIETIVDWGATTVTLREITLNKKRKRLQLIYEGDTLTDCMEKKLIDGKNNICRQNNDDNFWTGDVIEKFETFENVDRDYQLSQPSSKLMWWVNSTNDLVRECHRMRSVIRNQLLKQHFQYGTMNNDYSLYGEHKNLTEILKKKSGNGNKNKNRRRRRELFLMPGTQWCGRGSRATKYTDLGGFSKADACCRKHDTACPFYIPAFESRYGLFNLGITTLMHCTCDERFRTCLKMARTSSANLIGKIFFDYTQTKCFILKPNKVCLRTSWWGKCERYKYKKQAILRKNIPYSRG</sequence>
<dbReference type="EC" id="3.1.1.4" evidence="3"/>
<evidence type="ECO:0000256" key="8">
    <source>
        <dbReference type="ARBA" id="ARBA00022837"/>
    </source>
</evidence>
<dbReference type="SUPFAM" id="SSF48619">
    <property type="entry name" value="Phospholipase A2, PLA2"/>
    <property type="match status" value="1"/>
</dbReference>
<dbReference type="GO" id="GO:0006644">
    <property type="term" value="P:phospholipid metabolic process"/>
    <property type="evidence" value="ECO:0007669"/>
    <property type="project" value="InterPro"/>
</dbReference>
<reference evidence="14" key="1">
    <citation type="journal article" date="2023" name="bioRxiv">
        <title>Scaffold-level genome assemblies of two parasitoid biocontrol wasps reveal the parthenogenesis mechanism and an associated novel virus.</title>
        <authorList>
            <person name="Inwood S."/>
            <person name="Skelly J."/>
            <person name="Guhlin J."/>
            <person name="Harrop T."/>
            <person name="Goldson S."/>
            <person name="Dearden P."/>
        </authorList>
    </citation>
    <scope>NUCLEOTIDE SEQUENCE</scope>
    <source>
        <strain evidence="14">Lincoln</strain>
        <tissue evidence="14">Whole body</tissue>
    </source>
</reference>
<dbReference type="GO" id="GO:0004623">
    <property type="term" value="F:phospholipase A2 activity"/>
    <property type="evidence" value="ECO:0007669"/>
    <property type="project" value="UniProtKB-EC"/>
</dbReference>
<comment type="subcellular location">
    <subcellularLocation>
        <location evidence="2">Secreted</location>
    </subcellularLocation>
</comment>
<dbReference type="EMBL" id="JAQQBR010000006">
    <property type="protein sequence ID" value="KAK0174640.1"/>
    <property type="molecule type" value="Genomic_DNA"/>
</dbReference>
<evidence type="ECO:0000256" key="5">
    <source>
        <dbReference type="ARBA" id="ARBA00022525"/>
    </source>
</evidence>
<dbReference type="FunFam" id="1.20.90.10:FF:000002">
    <property type="entry name" value="Phospholipase A2 group III"/>
    <property type="match status" value="1"/>
</dbReference>
<keyword evidence="8" id="KW-0106">Calcium</keyword>
<evidence type="ECO:0000313" key="14">
    <source>
        <dbReference type="EMBL" id="KAK0174640.1"/>
    </source>
</evidence>
<dbReference type="Proteomes" id="UP001168972">
    <property type="component" value="Unassembled WGS sequence"/>
</dbReference>
<accession>A0AA39KUW0</accession>
<keyword evidence="11" id="KW-1015">Disulfide bond</keyword>
<organism evidence="14 15">
    <name type="scientific">Microctonus hyperodae</name>
    <name type="common">Parasitoid wasp</name>
    <dbReference type="NCBI Taxonomy" id="165561"/>
    <lineage>
        <taxon>Eukaryota</taxon>
        <taxon>Metazoa</taxon>
        <taxon>Ecdysozoa</taxon>
        <taxon>Arthropoda</taxon>
        <taxon>Hexapoda</taxon>
        <taxon>Insecta</taxon>
        <taxon>Pterygota</taxon>
        <taxon>Neoptera</taxon>
        <taxon>Endopterygota</taxon>
        <taxon>Hymenoptera</taxon>
        <taxon>Apocrita</taxon>
        <taxon>Ichneumonoidea</taxon>
        <taxon>Braconidae</taxon>
        <taxon>Euphorinae</taxon>
        <taxon>Microctonus</taxon>
    </lineage>
</organism>
<dbReference type="AlphaFoldDB" id="A0AA39KUW0"/>
<dbReference type="PANTHER" id="PTHR12253">
    <property type="entry name" value="RH14732P"/>
    <property type="match status" value="1"/>
</dbReference>
<keyword evidence="7" id="KW-0378">Hydrolase</keyword>
<evidence type="ECO:0000256" key="1">
    <source>
        <dbReference type="ARBA" id="ARBA00001913"/>
    </source>
</evidence>
<keyword evidence="9" id="KW-0442">Lipid degradation</keyword>
<protein>
    <recommendedName>
        <fullName evidence="4">Phospholipase A2</fullName>
        <ecNumber evidence="3">3.1.1.4</ecNumber>
    </recommendedName>
    <alternativeName>
        <fullName evidence="12">Phosphatidylcholine 2-acylhydrolase</fullName>
    </alternativeName>
</protein>
<evidence type="ECO:0000256" key="4">
    <source>
        <dbReference type="ARBA" id="ARBA00021721"/>
    </source>
</evidence>
<keyword evidence="10" id="KW-0443">Lipid metabolism</keyword>
<dbReference type="InterPro" id="IPR016090">
    <property type="entry name" value="PLA2-like_dom"/>
</dbReference>
<keyword evidence="6" id="KW-0479">Metal-binding</keyword>
<dbReference type="CDD" id="cd04704">
    <property type="entry name" value="PLA2_bee_venom_like"/>
    <property type="match status" value="1"/>
</dbReference>
<name>A0AA39KUW0_MICHY</name>
<dbReference type="InterPro" id="IPR036444">
    <property type="entry name" value="PLipase_A2_dom_sf"/>
</dbReference>
<reference evidence="14" key="2">
    <citation type="submission" date="2023-03" db="EMBL/GenBank/DDBJ databases">
        <authorList>
            <person name="Inwood S.N."/>
            <person name="Skelly J.G."/>
            <person name="Guhlin J."/>
            <person name="Harrop T.W.R."/>
            <person name="Goldson S.G."/>
            <person name="Dearden P.K."/>
        </authorList>
    </citation>
    <scope>NUCLEOTIDE SEQUENCE</scope>
    <source>
        <strain evidence="14">Lincoln</strain>
        <tissue evidence="14">Whole body</tissue>
    </source>
</reference>
<evidence type="ECO:0000256" key="11">
    <source>
        <dbReference type="ARBA" id="ARBA00023157"/>
    </source>
</evidence>
<evidence type="ECO:0000259" key="13">
    <source>
        <dbReference type="Pfam" id="PF05826"/>
    </source>
</evidence>
<evidence type="ECO:0000256" key="3">
    <source>
        <dbReference type="ARBA" id="ARBA00013278"/>
    </source>
</evidence>
<evidence type="ECO:0000256" key="10">
    <source>
        <dbReference type="ARBA" id="ARBA00023098"/>
    </source>
</evidence>
<evidence type="ECO:0000256" key="6">
    <source>
        <dbReference type="ARBA" id="ARBA00022723"/>
    </source>
</evidence>
<dbReference type="GO" id="GO:0005576">
    <property type="term" value="C:extracellular region"/>
    <property type="evidence" value="ECO:0007669"/>
    <property type="project" value="UniProtKB-SubCell"/>
</dbReference>